<dbReference type="SUPFAM" id="SSF51261">
    <property type="entry name" value="Duplicated hybrid motif"/>
    <property type="match status" value="1"/>
</dbReference>
<evidence type="ECO:0000259" key="7">
    <source>
        <dbReference type="PROSITE" id="PS51093"/>
    </source>
</evidence>
<dbReference type="Proteomes" id="UP000664617">
    <property type="component" value="Unassembled WGS sequence"/>
</dbReference>
<evidence type="ECO:0000313" key="8">
    <source>
        <dbReference type="EMBL" id="MBO0609555.1"/>
    </source>
</evidence>
<dbReference type="InterPro" id="IPR050890">
    <property type="entry name" value="PTS_EIIA_component"/>
</dbReference>
<dbReference type="Pfam" id="PF00358">
    <property type="entry name" value="PTS_EIIA_1"/>
    <property type="match status" value="1"/>
</dbReference>
<keyword evidence="4" id="KW-0808">Transferase</keyword>
<sequence length="157" mass="15636">MALTVLAPVSGTVVAMADVPDPVFAEGMVGPGIAVDPILDGAPSIVVAPISGVVAALHPHAFVVTDAGRRGVLVHLGIDTVQLGGEGFSVHVSTGDTVRAGDHLITWSPADVAAGGRSPLVPVVVLETPPDRLDTLAAPGTRVAAEAAPGTPLLRVT</sequence>
<dbReference type="InterPro" id="IPR001127">
    <property type="entry name" value="PTS_EIIA_1_perm"/>
</dbReference>
<keyword evidence="6" id="KW-0418">Kinase</keyword>
<keyword evidence="3 8" id="KW-0762">Sugar transport</keyword>
<comment type="subcellular location">
    <subcellularLocation>
        <location evidence="1">Cytoplasm</location>
    </subcellularLocation>
</comment>
<evidence type="ECO:0000313" key="9">
    <source>
        <dbReference type="Proteomes" id="UP000664617"/>
    </source>
</evidence>
<comment type="caution">
    <text evidence="8">The sequence shown here is derived from an EMBL/GenBank/DDBJ whole genome shotgun (WGS) entry which is preliminary data.</text>
</comment>
<evidence type="ECO:0000256" key="3">
    <source>
        <dbReference type="ARBA" id="ARBA00022597"/>
    </source>
</evidence>
<dbReference type="EMBL" id="JAFMPK010000043">
    <property type="protein sequence ID" value="MBO0609555.1"/>
    <property type="molecule type" value="Genomic_DNA"/>
</dbReference>
<dbReference type="PROSITE" id="PS51093">
    <property type="entry name" value="PTS_EIIA_TYPE_1"/>
    <property type="match status" value="1"/>
</dbReference>
<dbReference type="RefSeq" id="WP_207275502.1">
    <property type="nucleotide sequence ID" value="NZ_JAFMPK010000043.1"/>
</dbReference>
<accession>A0ABS3I978</accession>
<evidence type="ECO:0000256" key="4">
    <source>
        <dbReference type="ARBA" id="ARBA00022679"/>
    </source>
</evidence>
<dbReference type="InterPro" id="IPR011055">
    <property type="entry name" value="Dup_hybrid_motif"/>
</dbReference>
<organism evidence="8 9">
    <name type="scientific">Myceligenerans salitolerans</name>
    <dbReference type="NCBI Taxonomy" id="1230528"/>
    <lineage>
        <taxon>Bacteria</taxon>
        <taxon>Bacillati</taxon>
        <taxon>Actinomycetota</taxon>
        <taxon>Actinomycetes</taxon>
        <taxon>Micrococcales</taxon>
        <taxon>Promicromonosporaceae</taxon>
        <taxon>Myceligenerans</taxon>
    </lineage>
</organism>
<keyword evidence="5" id="KW-0598">Phosphotransferase system</keyword>
<evidence type="ECO:0000256" key="6">
    <source>
        <dbReference type="ARBA" id="ARBA00022777"/>
    </source>
</evidence>
<keyword evidence="2" id="KW-0813">Transport</keyword>
<keyword evidence="9" id="KW-1185">Reference proteome</keyword>
<reference evidence="9" key="1">
    <citation type="submission" date="2023-07" db="EMBL/GenBank/DDBJ databases">
        <title>Myceligenerans salitolerans sp. nov., a halotolerant actinomycete isolated from a salt lake in Xinjiang, China.</title>
        <authorList>
            <person name="Guan T."/>
        </authorList>
    </citation>
    <scope>NUCLEOTIDE SEQUENCE [LARGE SCALE GENOMIC DNA]</scope>
    <source>
        <strain evidence="9">XHU 5031</strain>
    </source>
</reference>
<evidence type="ECO:0000256" key="5">
    <source>
        <dbReference type="ARBA" id="ARBA00022683"/>
    </source>
</evidence>
<evidence type="ECO:0000256" key="2">
    <source>
        <dbReference type="ARBA" id="ARBA00022448"/>
    </source>
</evidence>
<dbReference type="PANTHER" id="PTHR45008:SF1">
    <property type="entry name" value="PTS SYSTEM GLUCOSE-SPECIFIC EIIA COMPONENT"/>
    <property type="match status" value="1"/>
</dbReference>
<name>A0ABS3I978_9MICO</name>
<evidence type="ECO:0000256" key="1">
    <source>
        <dbReference type="ARBA" id="ARBA00004496"/>
    </source>
</evidence>
<dbReference type="PANTHER" id="PTHR45008">
    <property type="entry name" value="PTS SYSTEM GLUCOSE-SPECIFIC EIIA COMPONENT"/>
    <property type="match status" value="1"/>
</dbReference>
<dbReference type="Gene3D" id="2.70.70.10">
    <property type="entry name" value="Glucose Permease (Domain IIA)"/>
    <property type="match status" value="1"/>
</dbReference>
<gene>
    <name evidence="8" type="ORF">J0911_10985</name>
</gene>
<protein>
    <submittedName>
        <fullName evidence="8">PTS glucose transporter subunit IIA</fullName>
    </submittedName>
</protein>
<feature type="domain" description="PTS EIIA type-1" evidence="7">
    <location>
        <begin position="21"/>
        <end position="127"/>
    </location>
</feature>
<proteinExistence type="predicted"/>